<organism evidence="2 3">
    <name type="scientific">Pleurodeles waltl</name>
    <name type="common">Iberian ribbed newt</name>
    <dbReference type="NCBI Taxonomy" id="8319"/>
    <lineage>
        <taxon>Eukaryota</taxon>
        <taxon>Metazoa</taxon>
        <taxon>Chordata</taxon>
        <taxon>Craniata</taxon>
        <taxon>Vertebrata</taxon>
        <taxon>Euteleostomi</taxon>
        <taxon>Amphibia</taxon>
        <taxon>Batrachia</taxon>
        <taxon>Caudata</taxon>
        <taxon>Salamandroidea</taxon>
        <taxon>Salamandridae</taxon>
        <taxon>Pleurodelinae</taxon>
        <taxon>Pleurodeles</taxon>
    </lineage>
</organism>
<proteinExistence type="predicted"/>
<name>A0AAV7PU05_PLEWA</name>
<reference evidence="2" key="1">
    <citation type="journal article" date="2022" name="bioRxiv">
        <title>Sequencing and chromosome-scale assembly of the giantPleurodeles waltlgenome.</title>
        <authorList>
            <person name="Brown T."/>
            <person name="Elewa A."/>
            <person name="Iarovenko S."/>
            <person name="Subramanian E."/>
            <person name="Araus A.J."/>
            <person name="Petzold A."/>
            <person name="Susuki M."/>
            <person name="Suzuki K.-i.T."/>
            <person name="Hayashi T."/>
            <person name="Toyoda A."/>
            <person name="Oliveira C."/>
            <person name="Osipova E."/>
            <person name="Leigh N.D."/>
            <person name="Simon A."/>
            <person name="Yun M.H."/>
        </authorList>
    </citation>
    <scope>NUCLEOTIDE SEQUENCE</scope>
    <source>
        <strain evidence="2">20211129_DDA</strain>
        <tissue evidence="2">Liver</tissue>
    </source>
</reference>
<gene>
    <name evidence="2" type="ORF">NDU88_008308</name>
</gene>
<protein>
    <submittedName>
        <fullName evidence="2">Uncharacterized protein</fullName>
    </submittedName>
</protein>
<dbReference type="EMBL" id="JANPWB010000011">
    <property type="protein sequence ID" value="KAJ1129948.1"/>
    <property type="molecule type" value="Genomic_DNA"/>
</dbReference>
<comment type="caution">
    <text evidence="2">The sequence shown here is derived from an EMBL/GenBank/DDBJ whole genome shotgun (WGS) entry which is preliminary data.</text>
</comment>
<feature type="region of interest" description="Disordered" evidence="1">
    <location>
        <begin position="169"/>
        <end position="190"/>
    </location>
</feature>
<evidence type="ECO:0000256" key="1">
    <source>
        <dbReference type="SAM" id="MobiDB-lite"/>
    </source>
</evidence>
<dbReference type="Proteomes" id="UP001066276">
    <property type="component" value="Chromosome 7"/>
</dbReference>
<accession>A0AAV7PU05</accession>
<sequence length="190" mass="20588">MRGRNDNEGPLNAYRVSRGSISATDSPLHRCASPRLRFLCPGDDRSVPRHRGLGGCARWPAGGEGSAPWGKPCTHCQGGSHRWGCVVSSIRSCCVWRGRVSRGSQVARVICSACRRNTASAWVFPRPPMLAAGHGPTEHVGPGGRGSESRPRGASRFRAFAGRALGPSRYRAPQSAHRPRRAQNTLLFRI</sequence>
<evidence type="ECO:0000313" key="2">
    <source>
        <dbReference type="EMBL" id="KAJ1129948.1"/>
    </source>
</evidence>
<keyword evidence="3" id="KW-1185">Reference proteome</keyword>
<evidence type="ECO:0000313" key="3">
    <source>
        <dbReference type="Proteomes" id="UP001066276"/>
    </source>
</evidence>
<dbReference type="AlphaFoldDB" id="A0AAV7PU05"/>